<dbReference type="InterPro" id="IPR001940">
    <property type="entry name" value="Peptidase_S1C"/>
</dbReference>
<dbReference type="Gene3D" id="2.40.10.10">
    <property type="entry name" value="Trypsin-like serine proteases"/>
    <property type="match status" value="2"/>
</dbReference>
<feature type="transmembrane region" description="Helical" evidence="5">
    <location>
        <begin position="65"/>
        <end position="85"/>
    </location>
</feature>
<dbReference type="NCBIfam" id="NF041521">
    <property type="entry name" value="HhoA_HhoB_HtrA"/>
    <property type="match status" value="1"/>
</dbReference>
<evidence type="ECO:0000256" key="3">
    <source>
        <dbReference type="ARBA" id="ARBA00022801"/>
    </source>
</evidence>
<evidence type="ECO:0000313" key="7">
    <source>
        <dbReference type="EMBL" id="MCM1984836.1"/>
    </source>
</evidence>
<dbReference type="Pfam" id="PF13365">
    <property type="entry name" value="Trypsin_2"/>
    <property type="match status" value="1"/>
</dbReference>
<dbReference type="InterPro" id="IPR036034">
    <property type="entry name" value="PDZ_sf"/>
</dbReference>
<dbReference type="PANTHER" id="PTHR22939">
    <property type="entry name" value="SERINE PROTEASE FAMILY S1C HTRA-RELATED"/>
    <property type="match status" value="1"/>
</dbReference>
<keyword evidence="5" id="KW-0472">Membrane</keyword>
<dbReference type="SUPFAM" id="SSF50494">
    <property type="entry name" value="Trypsin-like serine proteases"/>
    <property type="match status" value="1"/>
</dbReference>
<organism evidence="7 8">
    <name type="scientific">Lyngbya confervoides BDU141951</name>
    <dbReference type="NCBI Taxonomy" id="1574623"/>
    <lineage>
        <taxon>Bacteria</taxon>
        <taxon>Bacillati</taxon>
        <taxon>Cyanobacteriota</taxon>
        <taxon>Cyanophyceae</taxon>
        <taxon>Oscillatoriophycideae</taxon>
        <taxon>Oscillatoriales</taxon>
        <taxon>Microcoleaceae</taxon>
        <taxon>Lyngbya</taxon>
    </lineage>
</organism>
<gene>
    <name evidence="7" type="ORF">QQ91_0018600</name>
</gene>
<feature type="compositionally biased region" description="Basic and acidic residues" evidence="4">
    <location>
        <begin position="1"/>
        <end position="14"/>
    </location>
</feature>
<dbReference type="PROSITE" id="PS50106">
    <property type="entry name" value="PDZ"/>
    <property type="match status" value="1"/>
</dbReference>
<evidence type="ECO:0000259" key="6">
    <source>
        <dbReference type="PROSITE" id="PS50106"/>
    </source>
</evidence>
<accession>A0ABD4T8C7</accession>
<dbReference type="InterPro" id="IPR048172">
    <property type="entry name" value="HhoA_HhoB_HtrA-like"/>
</dbReference>
<dbReference type="GO" id="GO:0006508">
    <property type="term" value="P:proteolysis"/>
    <property type="evidence" value="ECO:0007669"/>
    <property type="project" value="UniProtKB-KW"/>
</dbReference>
<evidence type="ECO:0000313" key="8">
    <source>
        <dbReference type="Proteomes" id="UP000031561"/>
    </source>
</evidence>
<keyword evidence="2" id="KW-0645">Protease</keyword>
<comment type="similarity">
    <text evidence="1">Belongs to the peptidase S1C family.</text>
</comment>
<sequence>MTLSSQHRDTRSPDSGEPMHLSPELASEFPPEIASQEISLGYGANADLEAHRVDAPHPRSLVQTFFSALGLVALGAGLMVAGGYATTGTPFPFRVETASDSVPPLAPRPSSFNPGPETFVSTVVESAGPAVVRIEAATPGAKGFQGSMPREFLGNRGQEDPRVQQGVGSGFVFSDRGEIITNAHVVNGADEVTVTLKDGRSFTGQVLGADPVTDLAVVKIDAQNLPTVRFGDAQRLQPGEWAIAIGNPLGLDNTVTTGIISALGRSSGQLGIPDQRVEFIQTDTAINPGNSGGPLLNARGEVIGVNTAIIQGAQGIGFAIPVNTVQKIAQQLIATGEVQHPYLGIQMATLTPDLRQRLAAENQNLPVSVDQGVLVAGVLPNSPAARAGLRTGDVIQSLGDRPVQTAEGVQRLVEDSTIGQSLPLNINRGGQSVALTVRPGRLPS</sequence>
<dbReference type="Proteomes" id="UP000031561">
    <property type="component" value="Unassembled WGS sequence"/>
</dbReference>
<dbReference type="PANTHER" id="PTHR22939:SF129">
    <property type="entry name" value="SERINE PROTEASE HTRA2, MITOCHONDRIAL"/>
    <property type="match status" value="1"/>
</dbReference>
<dbReference type="SUPFAM" id="SSF50156">
    <property type="entry name" value="PDZ domain-like"/>
    <property type="match status" value="1"/>
</dbReference>
<keyword evidence="5" id="KW-1133">Transmembrane helix</keyword>
<evidence type="ECO:0000256" key="1">
    <source>
        <dbReference type="ARBA" id="ARBA00010541"/>
    </source>
</evidence>
<proteinExistence type="inferred from homology"/>
<dbReference type="Gene3D" id="2.30.42.10">
    <property type="match status" value="1"/>
</dbReference>
<reference evidence="7 8" key="1">
    <citation type="journal article" date="2015" name="Genome Announc.">
        <title>Draft Genome Sequence of Filamentous Marine Cyanobacterium Lyngbya confervoides Strain BDU141951.</title>
        <authorList>
            <person name="Chandrababunaidu M.M."/>
            <person name="Sen D."/>
            <person name="Tripathy S."/>
        </authorList>
    </citation>
    <scope>NUCLEOTIDE SEQUENCE [LARGE SCALE GENOMIC DNA]</scope>
    <source>
        <strain evidence="7 8">BDU141951</strain>
    </source>
</reference>
<keyword evidence="5" id="KW-0812">Transmembrane</keyword>
<dbReference type="EMBL" id="JTHE03000104">
    <property type="protein sequence ID" value="MCM1984836.1"/>
    <property type="molecule type" value="Genomic_DNA"/>
</dbReference>
<keyword evidence="3" id="KW-0378">Hydrolase</keyword>
<dbReference type="SMART" id="SM00228">
    <property type="entry name" value="PDZ"/>
    <property type="match status" value="1"/>
</dbReference>
<feature type="domain" description="PDZ" evidence="6">
    <location>
        <begin position="327"/>
        <end position="404"/>
    </location>
</feature>
<evidence type="ECO:0000256" key="2">
    <source>
        <dbReference type="ARBA" id="ARBA00022670"/>
    </source>
</evidence>
<dbReference type="AlphaFoldDB" id="A0ABD4T8C7"/>
<evidence type="ECO:0000256" key="4">
    <source>
        <dbReference type="SAM" id="MobiDB-lite"/>
    </source>
</evidence>
<name>A0ABD4T8C7_9CYAN</name>
<dbReference type="Pfam" id="PF13180">
    <property type="entry name" value="PDZ_2"/>
    <property type="match status" value="1"/>
</dbReference>
<dbReference type="InterPro" id="IPR001478">
    <property type="entry name" value="PDZ"/>
</dbReference>
<dbReference type="RefSeq" id="WP_236095954.1">
    <property type="nucleotide sequence ID" value="NZ_JTHE03000104.1"/>
</dbReference>
<dbReference type="InterPro" id="IPR043504">
    <property type="entry name" value="Peptidase_S1_PA_chymotrypsin"/>
</dbReference>
<comment type="caution">
    <text evidence="7">The sequence shown here is derived from an EMBL/GenBank/DDBJ whole genome shotgun (WGS) entry which is preliminary data.</text>
</comment>
<feature type="region of interest" description="Disordered" evidence="4">
    <location>
        <begin position="1"/>
        <end position="28"/>
    </location>
</feature>
<evidence type="ECO:0000256" key="5">
    <source>
        <dbReference type="SAM" id="Phobius"/>
    </source>
</evidence>
<protein>
    <submittedName>
        <fullName evidence="7">Trypsin-like peptidase domain-containing protein</fullName>
    </submittedName>
</protein>
<dbReference type="GO" id="GO:0008233">
    <property type="term" value="F:peptidase activity"/>
    <property type="evidence" value="ECO:0007669"/>
    <property type="project" value="UniProtKB-KW"/>
</dbReference>
<dbReference type="PRINTS" id="PR00834">
    <property type="entry name" value="PROTEASES2C"/>
</dbReference>
<dbReference type="InterPro" id="IPR009003">
    <property type="entry name" value="Peptidase_S1_PA"/>
</dbReference>
<keyword evidence="8" id="KW-1185">Reference proteome</keyword>